<dbReference type="AlphaFoldDB" id="A4BX28"/>
<comment type="caution">
    <text evidence="1">The sequence shown here is derived from an EMBL/GenBank/DDBJ whole genome shotgun (WGS) entry which is preliminary data.</text>
</comment>
<dbReference type="InterPro" id="IPR025366">
    <property type="entry name" value="DUF4270"/>
</dbReference>
<dbReference type="eggNOG" id="ENOG502Z8IK">
    <property type="taxonomic scope" value="Bacteria"/>
</dbReference>
<keyword evidence="2" id="KW-1185">Reference proteome</keyword>
<dbReference type="PROSITE" id="PS51257">
    <property type="entry name" value="PROKAR_LIPOPROTEIN"/>
    <property type="match status" value="1"/>
</dbReference>
<evidence type="ECO:0000313" key="1">
    <source>
        <dbReference type="EMBL" id="EAR13519.1"/>
    </source>
</evidence>
<sequence>MENIFRKGTSLGVLFLLFVGFVSCEKDFTDIGSGVISNTEFSTGDVFLDVEITQNNITSVRADNIRLGILGEYWLGVYNKPYAKKIVAGFVSQLSLPSGLEISKAPVNDTTTSYNLDKVILKIPYTSIFTGKQADGKSKFRLDSILGNPSLPTELEVYRNGTFINLLNPEDPSKGNSFSSDFVYQEEELLTEVGFTFKPSAVDTVFYFNRTDRSAAVNSTLIIQDTLKLSNASSLAAPFLAIPLDLDEMKRLFWDKFEDPDFSSSAEFQTYFKGIIVKAKGEDGALVPINLAAMPSAAIDFFYAKTVLKDGDVVENTTSSYSFPLSNARISTYTMSSASQPVPNENFIIQGTAGTSATVKILGVNLVELESKNPLDPILKYKNKDVNADGFLDLGELGSLTDEASQGGLLVNDALLTFHVNSSTSNTADLLPQKLLIYKNMQSVGRSLSTHVEDAYTEFASFGGALLIGEDGTPDSYNFKITDYISNLLDGATEEFPTLELKVFNQITDVPLSGAGVLDVNVKTYNWNPRSVLLLNGESAVNGVGKAQLKISYTERKK</sequence>
<dbReference type="InterPro" id="IPR018247">
    <property type="entry name" value="EF_Hand_1_Ca_BS"/>
</dbReference>
<dbReference type="EMBL" id="AAOG01000001">
    <property type="protein sequence ID" value="EAR13519.1"/>
    <property type="molecule type" value="Genomic_DNA"/>
</dbReference>
<dbReference type="Pfam" id="PF14092">
    <property type="entry name" value="DUF4270"/>
    <property type="match status" value="1"/>
</dbReference>
<dbReference type="STRING" id="313594.PI23P_03457"/>
<reference evidence="1 2" key="1">
    <citation type="submission" date="2006-02" db="EMBL/GenBank/DDBJ databases">
        <authorList>
            <person name="Murray A."/>
            <person name="Staley J."/>
            <person name="Ferriera S."/>
            <person name="Johnson J."/>
            <person name="Kravitz S."/>
            <person name="Halpern A."/>
            <person name="Remington K."/>
            <person name="Beeson K."/>
            <person name="Tran B."/>
            <person name="Rogers Y.-H."/>
            <person name="Friedman R."/>
            <person name="Venter J.C."/>
        </authorList>
    </citation>
    <scope>NUCLEOTIDE SEQUENCE [LARGE SCALE GENOMIC DNA]</scope>
    <source>
        <strain evidence="1 2">23-P</strain>
    </source>
</reference>
<dbReference type="HOGENOM" id="CLU_036886_0_0_10"/>
<evidence type="ECO:0000313" key="2">
    <source>
        <dbReference type="Proteomes" id="UP000003053"/>
    </source>
</evidence>
<dbReference type="OrthoDB" id="1466062at2"/>
<proteinExistence type="predicted"/>
<protein>
    <recommendedName>
        <fullName evidence="3">DUF4270 domain-containing protein</fullName>
    </recommendedName>
</protein>
<dbReference type="RefSeq" id="WP_004569317.1">
    <property type="nucleotide sequence ID" value="NZ_CH724148.1"/>
</dbReference>
<name>A4BX28_9FLAO</name>
<dbReference type="PROSITE" id="PS00018">
    <property type="entry name" value="EF_HAND_1"/>
    <property type="match status" value="1"/>
</dbReference>
<dbReference type="Proteomes" id="UP000003053">
    <property type="component" value="Unassembled WGS sequence"/>
</dbReference>
<evidence type="ECO:0008006" key="3">
    <source>
        <dbReference type="Google" id="ProtNLM"/>
    </source>
</evidence>
<accession>A4BX28</accession>
<gene>
    <name evidence="1" type="ORF">PI23P_03457</name>
</gene>
<organism evidence="1 2">
    <name type="scientific">Polaribacter irgensii 23-P</name>
    <dbReference type="NCBI Taxonomy" id="313594"/>
    <lineage>
        <taxon>Bacteria</taxon>
        <taxon>Pseudomonadati</taxon>
        <taxon>Bacteroidota</taxon>
        <taxon>Flavobacteriia</taxon>
        <taxon>Flavobacteriales</taxon>
        <taxon>Flavobacteriaceae</taxon>
    </lineage>
</organism>